<proteinExistence type="predicted"/>
<protein>
    <submittedName>
        <fullName evidence="1">Uncharacterized protein</fullName>
    </submittedName>
</protein>
<keyword evidence="2" id="KW-1185">Reference proteome</keyword>
<dbReference type="Proteomes" id="UP000799118">
    <property type="component" value="Unassembled WGS sequence"/>
</dbReference>
<evidence type="ECO:0000313" key="1">
    <source>
        <dbReference type="EMBL" id="KAE9386052.1"/>
    </source>
</evidence>
<sequence>MATTAFPDTNLSVEILLEQEARRIATLKKDVKEEVEGPGMVITQEISVAADTESGKDELDDDNVKPEGWAKAVLPPWSTYLLCLNNTGPPSFQFSPHPSGVCFLENKHLGCTIMWQYHQLPLKFSTCIQPTLHPTPQTLVRKTCTSSTVMPAAAATHLMPSPIPGSDRVVEDIANLKPLSSPLHPPCPAAEHMFKWHGVHKPPSPILDVSIL</sequence>
<name>A0A6A4GJZ0_9AGAR</name>
<accession>A0A6A4GJZ0</accession>
<dbReference type="EMBL" id="ML769917">
    <property type="protein sequence ID" value="KAE9386052.1"/>
    <property type="molecule type" value="Genomic_DNA"/>
</dbReference>
<reference evidence="1" key="1">
    <citation type="journal article" date="2019" name="Environ. Microbiol.">
        <title>Fungal ecological strategies reflected in gene transcription - a case study of two litter decomposers.</title>
        <authorList>
            <person name="Barbi F."/>
            <person name="Kohler A."/>
            <person name="Barry K."/>
            <person name="Baskaran P."/>
            <person name="Daum C."/>
            <person name="Fauchery L."/>
            <person name="Ihrmark K."/>
            <person name="Kuo A."/>
            <person name="LaButti K."/>
            <person name="Lipzen A."/>
            <person name="Morin E."/>
            <person name="Grigoriev I.V."/>
            <person name="Henrissat B."/>
            <person name="Lindahl B."/>
            <person name="Martin F."/>
        </authorList>
    </citation>
    <scope>NUCLEOTIDE SEQUENCE</scope>
    <source>
        <strain evidence="1">JB14</strain>
    </source>
</reference>
<evidence type="ECO:0000313" key="2">
    <source>
        <dbReference type="Proteomes" id="UP000799118"/>
    </source>
</evidence>
<gene>
    <name evidence="1" type="ORF">BT96DRAFT_1006451</name>
</gene>
<organism evidence="1 2">
    <name type="scientific">Gymnopus androsaceus JB14</name>
    <dbReference type="NCBI Taxonomy" id="1447944"/>
    <lineage>
        <taxon>Eukaryota</taxon>
        <taxon>Fungi</taxon>
        <taxon>Dikarya</taxon>
        <taxon>Basidiomycota</taxon>
        <taxon>Agaricomycotina</taxon>
        <taxon>Agaricomycetes</taxon>
        <taxon>Agaricomycetidae</taxon>
        <taxon>Agaricales</taxon>
        <taxon>Marasmiineae</taxon>
        <taxon>Omphalotaceae</taxon>
        <taxon>Gymnopus</taxon>
    </lineage>
</organism>
<dbReference type="AlphaFoldDB" id="A0A6A4GJZ0"/>